<dbReference type="Proteomes" id="UP000033519">
    <property type="component" value="Unassembled WGS sequence"/>
</dbReference>
<feature type="domain" description="Tc1-like transposase DDE" evidence="1">
    <location>
        <begin position="16"/>
        <end position="154"/>
    </location>
</feature>
<proteinExistence type="predicted"/>
<protein>
    <submittedName>
        <fullName evidence="2">Transposase</fullName>
    </submittedName>
</protein>
<dbReference type="InterPro" id="IPR036397">
    <property type="entry name" value="RNaseH_sf"/>
</dbReference>
<dbReference type="InterPro" id="IPR038717">
    <property type="entry name" value="Tc1-like_DDE_dom"/>
</dbReference>
<dbReference type="Gene3D" id="3.30.420.10">
    <property type="entry name" value="Ribonuclease H-like superfamily/Ribonuclease H"/>
    <property type="match status" value="1"/>
</dbReference>
<dbReference type="EMBL" id="LAPV01000196">
    <property type="protein sequence ID" value="KKC31268.1"/>
    <property type="molecule type" value="Genomic_DNA"/>
</dbReference>
<gene>
    <name evidence="2" type="ORF">WH91_20420</name>
</gene>
<reference evidence="2 3" key="1">
    <citation type="submission" date="2015-03" db="EMBL/GenBank/DDBJ databases">
        <authorList>
            <person name="Lepp D."/>
            <person name="Hassan Y.I."/>
            <person name="Li X.-Z."/>
            <person name="Zhou T."/>
        </authorList>
    </citation>
    <scope>NUCLEOTIDE SEQUENCE [LARGE SCALE GENOMIC DNA]</scope>
    <source>
        <strain evidence="2 3">Cr7-05</strain>
    </source>
</reference>
<sequence>MKAHIGHLPKGRPIEIWFQDEARIGQKNGVARLWAKRGTRPRQPADQRYQNAYLFGAICPAKGKGAGLALPYADTFAMQLHIEEISRHVQRGAHAVLLLDRAGWHTTANLAVPKNMTLIFLPSRSPELNPVENVWQYLRQNWLSNQVFDTYDAIIDAACQAWRNLVDQPTTITSIGMREWAHTGQS</sequence>
<evidence type="ECO:0000259" key="1">
    <source>
        <dbReference type="Pfam" id="PF13358"/>
    </source>
</evidence>
<comment type="caution">
    <text evidence="2">The sequence shown here is derived from an EMBL/GenBank/DDBJ whole genome shotgun (WGS) entry which is preliminary data.</text>
</comment>
<evidence type="ECO:0000313" key="3">
    <source>
        <dbReference type="Proteomes" id="UP000033519"/>
    </source>
</evidence>
<keyword evidence="3" id="KW-1185">Reference proteome</keyword>
<dbReference type="InterPro" id="IPR047655">
    <property type="entry name" value="Transpos_IS630-like"/>
</dbReference>
<accession>A0ABR5DTC5</accession>
<name>A0ABR5DTC5_9HYPH</name>
<evidence type="ECO:0000313" key="2">
    <source>
        <dbReference type="EMBL" id="KKC31268.1"/>
    </source>
</evidence>
<dbReference type="NCBIfam" id="NF033545">
    <property type="entry name" value="transpos_IS630"/>
    <property type="match status" value="1"/>
</dbReference>
<dbReference type="Pfam" id="PF13358">
    <property type="entry name" value="DDE_3"/>
    <property type="match status" value="1"/>
</dbReference>
<organism evidence="2 3">
    <name type="scientific">Devosia psychrophila</name>
    <dbReference type="NCBI Taxonomy" id="728005"/>
    <lineage>
        <taxon>Bacteria</taxon>
        <taxon>Pseudomonadati</taxon>
        <taxon>Pseudomonadota</taxon>
        <taxon>Alphaproteobacteria</taxon>
        <taxon>Hyphomicrobiales</taxon>
        <taxon>Devosiaceae</taxon>
        <taxon>Devosia</taxon>
    </lineage>
</organism>